<keyword evidence="1" id="KW-0472">Membrane</keyword>
<dbReference type="Proteomes" id="UP000009044">
    <property type="component" value="Chromosome"/>
</dbReference>
<reference evidence="3" key="1">
    <citation type="journal article" date="2011" name="J. Bacteriol.">
        <title>Complete genome sequence of NBRC 3288, a unique cellulose-nonproducing strain of Gluconacetobacter xylinus isolated from vinegar.</title>
        <authorList>
            <person name="Ogino H."/>
            <person name="Azuma Y."/>
            <person name="Hosoyama A."/>
            <person name="Nakazawa H."/>
            <person name="Matsutani M."/>
            <person name="Hasegawa A."/>
            <person name="Otsuyama K."/>
            <person name="Matsushita K."/>
            <person name="Fujita N."/>
            <person name="Shirai M."/>
        </authorList>
    </citation>
    <scope>NUCLEOTIDE SEQUENCE [LARGE SCALE GENOMIC DNA]</scope>
    <source>
        <strain evidence="3">NBRC 3288 / BCRC 11682 / LMG 1693</strain>
    </source>
</reference>
<sequence>MVEQPDSGSPDPRFIMRRRELPPTRRERLLRIALRVVTVVLLVAALGDLVFSLVHHGH</sequence>
<dbReference type="STRING" id="634177.GLX_21120"/>
<dbReference type="RefSeq" id="WP_014106040.1">
    <property type="nucleotide sequence ID" value="NC_016027.1"/>
</dbReference>
<dbReference type="PATRIC" id="fig|634177.7.peg.2391"/>
<dbReference type="AlphaFoldDB" id="G2I0R6"/>
<evidence type="ECO:0000313" key="3">
    <source>
        <dbReference type="Proteomes" id="UP000009044"/>
    </source>
</evidence>
<proteinExistence type="predicted"/>
<evidence type="ECO:0000256" key="1">
    <source>
        <dbReference type="SAM" id="Phobius"/>
    </source>
</evidence>
<protein>
    <submittedName>
        <fullName evidence="2">Uncharacterized protein</fullName>
    </submittedName>
</protein>
<organism evidence="2 3">
    <name type="scientific">Komagataeibacter medellinensis (strain NBRC 3288 / BCRC 11682 / LMG 1693 / Kondo 51)</name>
    <name type="common">Gluconacetobacter medellinensis</name>
    <dbReference type="NCBI Taxonomy" id="634177"/>
    <lineage>
        <taxon>Bacteria</taxon>
        <taxon>Pseudomonadati</taxon>
        <taxon>Pseudomonadota</taxon>
        <taxon>Alphaproteobacteria</taxon>
        <taxon>Acetobacterales</taxon>
        <taxon>Acetobacteraceae</taxon>
        <taxon>Komagataeibacter</taxon>
    </lineage>
</organism>
<gene>
    <name evidence="2" type="ordered locus">GLX_21120</name>
</gene>
<dbReference type="HOGENOM" id="CLU_2973537_0_0_5"/>
<dbReference type="KEGG" id="gxy:GLX_21120"/>
<dbReference type="EMBL" id="AP012159">
    <property type="protein sequence ID" value="BAK84524.1"/>
    <property type="molecule type" value="Genomic_DNA"/>
</dbReference>
<evidence type="ECO:0000313" key="2">
    <source>
        <dbReference type="EMBL" id="BAK84524.1"/>
    </source>
</evidence>
<feature type="transmembrane region" description="Helical" evidence="1">
    <location>
        <begin position="32"/>
        <end position="54"/>
    </location>
</feature>
<keyword evidence="1" id="KW-1133">Transmembrane helix</keyword>
<keyword evidence="1" id="KW-0812">Transmembrane</keyword>
<name>G2I0R6_KOMMN</name>
<accession>G2I0R6</accession>